<gene>
    <name evidence="1" type="ORF">DSO57_1026310</name>
</gene>
<sequence length="127" mass="14375">MKIALQSLESLNGLAVPAKTTVAKLQPKEHRPNIVLKLLSHTCLYMHFSHASAVWHRRSIDVRPTRHCRLSLDGTGSINVELVVPINIRQYIRSVSFDHILTNGFANKSRTLYFSLTPCLLSDKLTR</sequence>
<evidence type="ECO:0000313" key="2">
    <source>
        <dbReference type="Proteomes" id="UP001165960"/>
    </source>
</evidence>
<protein>
    <submittedName>
        <fullName evidence="1">Uncharacterized protein</fullName>
    </submittedName>
</protein>
<dbReference type="EMBL" id="QTSX02004413">
    <property type="protein sequence ID" value="KAJ9064819.1"/>
    <property type="molecule type" value="Genomic_DNA"/>
</dbReference>
<comment type="caution">
    <text evidence="1">The sequence shown here is derived from an EMBL/GenBank/DDBJ whole genome shotgun (WGS) entry which is preliminary data.</text>
</comment>
<accession>A0ACC2SQY1</accession>
<reference evidence="1" key="1">
    <citation type="submission" date="2022-04" db="EMBL/GenBank/DDBJ databases">
        <title>Genome of the entomopathogenic fungus Entomophthora muscae.</title>
        <authorList>
            <person name="Elya C."/>
            <person name="Lovett B.R."/>
            <person name="Lee E."/>
            <person name="Macias A.M."/>
            <person name="Hajek A.E."/>
            <person name="De Bivort B.L."/>
            <person name="Kasson M.T."/>
            <person name="De Fine Licht H.H."/>
            <person name="Stajich J.E."/>
        </authorList>
    </citation>
    <scope>NUCLEOTIDE SEQUENCE</scope>
    <source>
        <strain evidence="1">Berkeley</strain>
    </source>
</reference>
<dbReference type="Proteomes" id="UP001165960">
    <property type="component" value="Unassembled WGS sequence"/>
</dbReference>
<name>A0ACC2SQY1_9FUNG</name>
<organism evidence="1 2">
    <name type="scientific">Entomophthora muscae</name>
    <dbReference type="NCBI Taxonomy" id="34485"/>
    <lineage>
        <taxon>Eukaryota</taxon>
        <taxon>Fungi</taxon>
        <taxon>Fungi incertae sedis</taxon>
        <taxon>Zoopagomycota</taxon>
        <taxon>Entomophthoromycotina</taxon>
        <taxon>Entomophthoromycetes</taxon>
        <taxon>Entomophthorales</taxon>
        <taxon>Entomophthoraceae</taxon>
        <taxon>Entomophthora</taxon>
    </lineage>
</organism>
<keyword evidence="2" id="KW-1185">Reference proteome</keyword>
<evidence type="ECO:0000313" key="1">
    <source>
        <dbReference type="EMBL" id="KAJ9064819.1"/>
    </source>
</evidence>
<proteinExistence type="predicted"/>